<feature type="domain" description="Protein kinase" evidence="3">
    <location>
        <begin position="115"/>
        <end position="410"/>
    </location>
</feature>
<reference evidence="4" key="2">
    <citation type="submission" date="2020-11" db="EMBL/GenBank/DDBJ databases">
        <authorList>
            <consortium name="DOE Joint Genome Institute"/>
            <person name="Kuo A."/>
            <person name="Miyauchi S."/>
            <person name="Kiss E."/>
            <person name="Drula E."/>
            <person name="Kohler A."/>
            <person name="Sanchez-Garcia M."/>
            <person name="Andreopoulos B."/>
            <person name="Barry K.W."/>
            <person name="Bonito G."/>
            <person name="Buee M."/>
            <person name="Carver A."/>
            <person name="Chen C."/>
            <person name="Cichocki N."/>
            <person name="Clum A."/>
            <person name="Culley D."/>
            <person name="Crous P.W."/>
            <person name="Fauchery L."/>
            <person name="Girlanda M."/>
            <person name="Hayes R."/>
            <person name="Keri Z."/>
            <person name="Labutti K."/>
            <person name="Lipzen A."/>
            <person name="Lombard V."/>
            <person name="Magnuson J."/>
            <person name="Maillard F."/>
            <person name="Morin E."/>
            <person name="Murat C."/>
            <person name="Nolan M."/>
            <person name="Ohm R."/>
            <person name="Pangilinan J."/>
            <person name="Pereira M."/>
            <person name="Perotto S."/>
            <person name="Peter M."/>
            <person name="Riley R."/>
            <person name="Sitrit Y."/>
            <person name="Stielow B."/>
            <person name="Szollosi G."/>
            <person name="Zifcakova L."/>
            <person name="Stursova M."/>
            <person name="Spatafora J.W."/>
            <person name="Tedersoo L."/>
            <person name="Vaario L.-M."/>
            <person name="Yamada A."/>
            <person name="Yan M."/>
            <person name="Wang P."/>
            <person name="Xu J."/>
            <person name="Bruns T."/>
            <person name="Baldrian P."/>
            <person name="Vilgalys R."/>
            <person name="Henrissat B."/>
            <person name="Grigoriev I.V."/>
            <person name="Hibbett D."/>
            <person name="Nagy L.G."/>
            <person name="Martin F.M."/>
        </authorList>
    </citation>
    <scope>NUCLEOTIDE SEQUENCE</scope>
    <source>
        <strain evidence="4">UH-Tt-Lm1</strain>
    </source>
</reference>
<comment type="caution">
    <text evidence="4">The sequence shown here is derived from an EMBL/GenBank/DDBJ whole genome shotgun (WGS) entry which is preliminary data.</text>
</comment>
<name>A0A9P6HDX6_9AGAM</name>
<evidence type="ECO:0000313" key="4">
    <source>
        <dbReference type="EMBL" id="KAF9783715.1"/>
    </source>
</evidence>
<dbReference type="GO" id="GO:0005524">
    <property type="term" value="F:ATP binding"/>
    <property type="evidence" value="ECO:0007669"/>
    <property type="project" value="InterPro"/>
</dbReference>
<dbReference type="GO" id="GO:0004674">
    <property type="term" value="F:protein serine/threonine kinase activity"/>
    <property type="evidence" value="ECO:0007669"/>
    <property type="project" value="TreeGrafter"/>
</dbReference>
<keyword evidence="5" id="KW-1185">Reference proteome</keyword>
<feature type="compositionally biased region" description="Low complexity" evidence="2">
    <location>
        <begin position="583"/>
        <end position="598"/>
    </location>
</feature>
<evidence type="ECO:0000256" key="1">
    <source>
        <dbReference type="SAM" id="Coils"/>
    </source>
</evidence>
<dbReference type="PANTHER" id="PTHR44329:SF214">
    <property type="entry name" value="PROTEIN KINASE DOMAIN-CONTAINING PROTEIN"/>
    <property type="match status" value="1"/>
</dbReference>
<dbReference type="EMBL" id="WIUZ02000009">
    <property type="protein sequence ID" value="KAF9783715.1"/>
    <property type="molecule type" value="Genomic_DNA"/>
</dbReference>
<dbReference type="InterPro" id="IPR051681">
    <property type="entry name" value="Ser/Thr_Kinases-Pseudokinases"/>
</dbReference>
<dbReference type="PROSITE" id="PS50011">
    <property type="entry name" value="PROTEIN_KINASE_DOM"/>
    <property type="match status" value="1"/>
</dbReference>
<organism evidence="4 5">
    <name type="scientific">Thelephora terrestris</name>
    <dbReference type="NCBI Taxonomy" id="56493"/>
    <lineage>
        <taxon>Eukaryota</taxon>
        <taxon>Fungi</taxon>
        <taxon>Dikarya</taxon>
        <taxon>Basidiomycota</taxon>
        <taxon>Agaricomycotina</taxon>
        <taxon>Agaricomycetes</taxon>
        <taxon>Thelephorales</taxon>
        <taxon>Thelephoraceae</taxon>
        <taxon>Thelephora</taxon>
    </lineage>
</organism>
<dbReference type="Proteomes" id="UP000736335">
    <property type="component" value="Unassembled WGS sequence"/>
</dbReference>
<sequence length="834" mass="92873">MSSIQKEALDLQGLCTTLKGPLGDRSLTLEQSNFDELKRPLIEVEGQLALWSTYGLFKRWIKGGTIKTGIGAFIGNINSITSASPVTSTNLVSNKPNVEGNQPPPVKRLDGEVTRQGDIPFAEGRYCEVWMGVWEKACGEGIGKEDTKKVALKALRTLKPPGRGDKAEKVERAERAERARKRLESELESWAELRHPNILPFYGTVRNIGNRLYMVGQHLTRENMGRFNFLRCFRGNLLVYAKGRSPEDKHHLLRGSAAGLNHLHLRGLVHGSVRCNNVLISQEGEPQICDFGLEKIACGDDYLENLALDRPPLVIRHAAPELIERNGSHITTYSDTYSFALLILECITEVHPFSDIPRDATVIHSRIGKKQSPNRPDGIPDDVWGLMNRCWDAEPELRPSMDESLTEPALEGRIVVAHDAIVALSSPRSVFWIPKQVTSLGYNANKAYYCVGLIPDTGLLSSHPATVLRTSRRLIAASWLHKTHDIVYPIVFLTAVFGSLNGDEGHPSVTPEIKPPITWLQFAATVCNEGEFRVEYQIPDATRRLTIYFGEVYLRTAFPSISHYPRPSPCTMFRPDNPRQPPNANADAKNSSNKNGKAVQGKVNPMTTLELRDHLEGLRDMSAVASRLFALIGEQITSVSYTIPLQRGSEAVKELGARAKVHKEGLKTAFDPLREQIAELKAGFWTKNRDALEGVVRKYVEQKLQDRVRAEVKKQLERYIKYLKDNEVNTGKLEEASKVSHARLQNSLLRIQYPNEPVAWIGSLPEGVELITFGQLINADENSVSILAKSLGLSPAPDDDHLGTLNVLMHHLGIGYKGIPSHTGLLMMPTKTNR</sequence>
<feature type="region of interest" description="Disordered" evidence="2">
    <location>
        <begin position="568"/>
        <end position="602"/>
    </location>
</feature>
<dbReference type="InterPro" id="IPR011009">
    <property type="entry name" value="Kinase-like_dom_sf"/>
</dbReference>
<dbReference type="OrthoDB" id="4062651at2759"/>
<dbReference type="Gene3D" id="1.10.510.10">
    <property type="entry name" value="Transferase(Phosphotransferase) domain 1"/>
    <property type="match status" value="1"/>
</dbReference>
<dbReference type="Pfam" id="PF07714">
    <property type="entry name" value="PK_Tyr_Ser-Thr"/>
    <property type="match status" value="1"/>
</dbReference>
<keyword evidence="1" id="KW-0175">Coiled coil</keyword>
<gene>
    <name evidence="4" type="ORF">BJ322DRAFT_1109564</name>
</gene>
<evidence type="ECO:0000259" key="3">
    <source>
        <dbReference type="PROSITE" id="PS50011"/>
    </source>
</evidence>
<dbReference type="SUPFAM" id="SSF56112">
    <property type="entry name" value="Protein kinase-like (PK-like)"/>
    <property type="match status" value="1"/>
</dbReference>
<evidence type="ECO:0000313" key="5">
    <source>
        <dbReference type="Proteomes" id="UP000736335"/>
    </source>
</evidence>
<reference evidence="4" key="1">
    <citation type="journal article" date="2020" name="Nat. Commun.">
        <title>Large-scale genome sequencing of mycorrhizal fungi provides insights into the early evolution of symbiotic traits.</title>
        <authorList>
            <person name="Miyauchi S."/>
            <person name="Kiss E."/>
            <person name="Kuo A."/>
            <person name="Drula E."/>
            <person name="Kohler A."/>
            <person name="Sanchez-Garcia M."/>
            <person name="Morin E."/>
            <person name="Andreopoulos B."/>
            <person name="Barry K.W."/>
            <person name="Bonito G."/>
            <person name="Buee M."/>
            <person name="Carver A."/>
            <person name="Chen C."/>
            <person name="Cichocki N."/>
            <person name="Clum A."/>
            <person name="Culley D."/>
            <person name="Crous P.W."/>
            <person name="Fauchery L."/>
            <person name="Girlanda M."/>
            <person name="Hayes R.D."/>
            <person name="Keri Z."/>
            <person name="LaButti K."/>
            <person name="Lipzen A."/>
            <person name="Lombard V."/>
            <person name="Magnuson J."/>
            <person name="Maillard F."/>
            <person name="Murat C."/>
            <person name="Nolan M."/>
            <person name="Ohm R.A."/>
            <person name="Pangilinan J."/>
            <person name="Pereira M.F."/>
            <person name="Perotto S."/>
            <person name="Peter M."/>
            <person name="Pfister S."/>
            <person name="Riley R."/>
            <person name="Sitrit Y."/>
            <person name="Stielow J.B."/>
            <person name="Szollosi G."/>
            <person name="Zifcakova L."/>
            <person name="Stursova M."/>
            <person name="Spatafora J.W."/>
            <person name="Tedersoo L."/>
            <person name="Vaario L.M."/>
            <person name="Yamada A."/>
            <person name="Yan M."/>
            <person name="Wang P."/>
            <person name="Xu J."/>
            <person name="Bruns T."/>
            <person name="Baldrian P."/>
            <person name="Vilgalys R."/>
            <person name="Dunand C."/>
            <person name="Henrissat B."/>
            <person name="Grigoriev I.V."/>
            <person name="Hibbett D."/>
            <person name="Nagy L.G."/>
            <person name="Martin F.M."/>
        </authorList>
    </citation>
    <scope>NUCLEOTIDE SEQUENCE</scope>
    <source>
        <strain evidence="4">UH-Tt-Lm1</strain>
    </source>
</reference>
<evidence type="ECO:0000256" key="2">
    <source>
        <dbReference type="SAM" id="MobiDB-lite"/>
    </source>
</evidence>
<dbReference type="PANTHER" id="PTHR44329">
    <property type="entry name" value="SERINE/THREONINE-PROTEIN KINASE TNNI3K-RELATED"/>
    <property type="match status" value="1"/>
</dbReference>
<dbReference type="InterPro" id="IPR001245">
    <property type="entry name" value="Ser-Thr/Tyr_kinase_cat_dom"/>
</dbReference>
<protein>
    <recommendedName>
        <fullName evidence="3">Protein kinase domain-containing protein</fullName>
    </recommendedName>
</protein>
<proteinExistence type="predicted"/>
<dbReference type="InterPro" id="IPR000719">
    <property type="entry name" value="Prot_kinase_dom"/>
</dbReference>
<accession>A0A9P6HDX6</accession>
<dbReference type="AlphaFoldDB" id="A0A9P6HDX6"/>
<feature type="coiled-coil region" evidence="1">
    <location>
        <begin position="166"/>
        <end position="193"/>
    </location>
</feature>